<evidence type="ECO:0000259" key="2">
    <source>
        <dbReference type="PROSITE" id="PS50883"/>
    </source>
</evidence>
<dbReference type="InterPro" id="IPR013655">
    <property type="entry name" value="PAS_fold_3"/>
</dbReference>
<dbReference type="Gene3D" id="3.30.450.20">
    <property type="entry name" value="PAS domain"/>
    <property type="match status" value="1"/>
</dbReference>
<dbReference type="InterPro" id="IPR001633">
    <property type="entry name" value="EAL_dom"/>
</dbReference>
<dbReference type="PANTHER" id="PTHR33121:SF70">
    <property type="entry name" value="SIGNALING PROTEIN YKOW"/>
    <property type="match status" value="1"/>
</dbReference>
<dbReference type="Pfam" id="PF08447">
    <property type="entry name" value="PAS_3"/>
    <property type="match status" value="1"/>
</dbReference>
<dbReference type="SUPFAM" id="SSF55073">
    <property type="entry name" value="Nucleotide cyclase"/>
    <property type="match status" value="1"/>
</dbReference>
<keyword evidence="5" id="KW-1185">Reference proteome</keyword>
<dbReference type="Proteomes" id="UP001205919">
    <property type="component" value="Unassembled WGS sequence"/>
</dbReference>
<keyword evidence="1" id="KW-0472">Membrane</keyword>
<evidence type="ECO:0000313" key="5">
    <source>
        <dbReference type="Proteomes" id="UP001205919"/>
    </source>
</evidence>
<comment type="caution">
    <text evidence="4">The sequence shown here is derived from an EMBL/GenBank/DDBJ whole genome shotgun (WGS) entry which is preliminary data.</text>
</comment>
<dbReference type="InterPro" id="IPR050706">
    <property type="entry name" value="Cyclic-di-GMP_PDE-like"/>
</dbReference>
<feature type="transmembrane region" description="Helical" evidence="1">
    <location>
        <begin position="265"/>
        <end position="287"/>
    </location>
</feature>
<sequence length="872" mass="97886">MKKRLLEATVIVGCAILLALFSPRTALAGAERDFVRVGWFLNERYQEYDADGNPYGYNYEYLMEIAKYTNWRYKFVNASLNRCLEMLKEGQLDIVGCMTNTDKRQRLYSFPEFDCGSSYITMYVRTDSPLKPYDFASFNGLRVGYRKSARNGNVFLQFARKKGFKCKLVMYDREPELLAAVARGDVDAGIGDSLYPGRSRRIIAVFSPSLLYFVTTKGNEKIVSGLNMAIGTILAKDDFYDKKLAAKYFGDGDFDIIGQLRRLPVALVLDFSAILLVLLAALAWFCINKARALNTIRKLLYHDSLTGMFNKCGFEKRAEEILSHAGTRRYAVVALDIDDFRIYNELNGAAAGNELLKAVGAAASAKLFRDEAGARYAADNFVFLMRAENEKELTERILGLNRHFRETANAGTIAVSNGVYIITDSKVSIQSMYDRAVFALKITDKNRVDSVMFYDDSLYADQSEDAALLMESDDAFKNGEFMTYYQPKYGTSDECLVGAEALVRWKKSDGTLVSPARFIELFEKNGLITKLDFYIFDEVCRTLSAQIERGIKVVPVSVNFSRAHLFDPLFPDKALAIREKYDVPSGLLEIELTESAFTLEAGTLTDAVSKLHEYGFRVAIDDFGSGDSSLGTLKDIKADTLKMDMRFMEGFEKGGRVGTIVTSVLRMARWLALPVVVEGVETKEQADFIKSVGGDAIQGYYYSKPLPSCEWEALLLSPARAKRGSGDSVAFSTEEIDILMGGNRLVNLLLSSLCSGFGLYEYVDGKLGMLRASDGYHRIMGGGKERSYSNDVIQKVHEEDRSMYIQCIEEAISTGRPVNVEFRRYNDDGRLMHIEGVILGINKDTRAPIVCMTFQEITDADRSQRRTIHYKE</sequence>
<name>A0AAW5K737_9BACT</name>
<evidence type="ECO:0000256" key="1">
    <source>
        <dbReference type="SAM" id="Phobius"/>
    </source>
</evidence>
<dbReference type="AlphaFoldDB" id="A0AAW5K737"/>
<dbReference type="RefSeq" id="WP_008711762.1">
    <property type="nucleotide sequence ID" value="NZ_CABKQM010000008.1"/>
</dbReference>
<dbReference type="NCBIfam" id="TIGR00229">
    <property type="entry name" value="sensory_box"/>
    <property type="match status" value="1"/>
</dbReference>
<feature type="domain" description="GGDEF" evidence="3">
    <location>
        <begin position="328"/>
        <end position="456"/>
    </location>
</feature>
<evidence type="ECO:0000259" key="3">
    <source>
        <dbReference type="PROSITE" id="PS50887"/>
    </source>
</evidence>
<keyword evidence="1" id="KW-1133">Transmembrane helix</keyword>
<dbReference type="NCBIfam" id="TIGR00254">
    <property type="entry name" value="GGDEF"/>
    <property type="match status" value="1"/>
</dbReference>
<dbReference type="InterPro" id="IPR035965">
    <property type="entry name" value="PAS-like_dom_sf"/>
</dbReference>
<dbReference type="Gene3D" id="3.40.190.10">
    <property type="entry name" value="Periplasmic binding protein-like II"/>
    <property type="match status" value="2"/>
</dbReference>
<dbReference type="SMART" id="SM00052">
    <property type="entry name" value="EAL"/>
    <property type="match status" value="1"/>
</dbReference>
<dbReference type="SMART" id="SM00062">
    <property type="entry name" value="PBPb"/>
    <property type="match status" value="1"/>
</dbReference>
<dbReference type="EMBL" id="JANFYT010000014">
    <property type="protein sequence ID" value="MCQ4814338.1"/>
    <property type="molecule type" value="Genomic_DNA"/>
</dbReference>
<dbReference type="SUPFAM" id="SSF141868">
    <property type="entry name" value="EAL domain-like"/>
    <property type="match status" value="1"/>
</dbReference>
<dbReference type="Gene3D" id="3.30.70.270">
    <property type="match status" value="1"/>
</dbReference>
<proteinExistence type="predicted"/>
<dbReference type="PROSITE" id="PS50887">
    <property type="entry name" value="GGDEF"/>
    <property type="match status" value="1"/>
</dbReference>
<dbReference type="Pfam" id="PF00563">
    <property type="entry name" value="EAL"/>
    <property type="match status" value="1"/>
</dbReference>
<dbReference type="InterPro" id="IPR000014">
    <property type="entry name" value="PAS"/>
</dbReference>
<dbReference type="GO" id="GO:0071111">
    <property type="term" value="F:cyclic-guanylate-specific phosphodiesterase activity"/>
    <property type="evidence" value="ECO:0007669"/>
    <property type="project" value="InterPro"/>
</dbReference>
<organism evidence="4 5">
    <name type="scientific">Cloacibacillus evryensis</name>
    <dbReference type="NCBI Taxonomy" id="508460"/>
    <lineage>
        <taxon>Bacteria</taxon>
        <taxon>Thermotogati</taxon>
        <taxon>Synergistota</taxon>
        <taxon>Synergistia</taxon>
        <taxon>Synergistales</taxon>
        <taxon>Synergistaceae</taxon>
        <taxon>Cloacibacillus</taxon>
    </lineage>
</organism>
<dbReference type="SUPFAM" id="SSF55785">
    <property type="entry name" value="PYP-like sensor domain (PAS domain)"/>
    <property type="match status" value="1"/>
</dbReference>
<dbReference type="Pfam" id="PF00497">
    <property type="entry name" value="SBP_bac_3"/>
    <property type="match status" value="1"/>
</dbReference>
<dbReference type="Pfam" id="PF00990">
    <property type="entry name" value="GGDEF"/>
    <property type="match status" value="1"/>
</dbReference>
<dbReference type="InterPro" id="IPR001638">
    <property type="entry name" value="Solute-binding_3/MltF_N"/>
</dbReference>
<gene>
    <name evidence="4" type="ORF">NE630_07820</name>
</gene>
<feature type="domain" description="EAL" evidence="2">
    <location>
        <begin position="465"/>
        <end position="719"/>
    </location>
</feature>
<evidence type="ECO:0000313" key="4">
    <source>
        <dbReference type="EMBL" id="MCQ4814338.1"/>
    </source>
</evidence>
<dbReference type="Gene3D" id="3.20.20.450">
    <property type="entry name" value="EAL domain"/>
    <property type="match status" value="1"/>
</dbReference>
<dbReference type="PANTHER" id="PTHR33121">
    <property type="entry name" value="CYCLIC DI-GMP PHOSPHODIESTERASE PDEF"/>
    <property type="match status" value="1"/>
</dbReference>
<dbReference type="CDD" id="cd01949">
    <property type="entry name" value="GGDEF"/>
    <property type="match status" value="1"/>
</dbReference>
<dbReference type="CDD" id="cd00130">
    <property type="entry name" value="PAS"/>
    <property type="match status" value="1"/>
</dbReference>
<keyword evidence="1" id="KW-0812">Transmembrane</keyword>
<accession>A0AAW5K737</accession>
<protein>
    <submittedName>
        <fullName evidence="4">EAL domain-containing protein</fullName>
    </submittedName>
</protein>
<dbReference type="InterPro" id="IPR035919">
    <property type="entry name" value="EAL_sf"/>
</dbReference>
<dbReference type="CDD" id="cd01948">
    <property type="entry name" value="EAL"/>
    <property type="match status" value="1"/>
</dbReference>
<dbReference type="SMART" id="SM00267">
    <property type="entry name" value="GGDEF"/>
    <property type="match status" value="1"/>
</dbReference>
<dbReference type="InterPro" id="IPR000160">
    <property type="entry name" value="GGDEF_dom"/>
</dbReference>
<dbReference type="InterPro" id="IPR029787">
    <property type="entry name" value="Nucleotide_cyclase"/>
</dbReference>
<dbReference type="PROSITE" id="PS50883">
    <property type="entry name" value="EAL"/>
    <property type="match status" value="1"/>
</dbReference>
<dbReference type="InterPro" id="IPR043128">
    <property type="entry name" value="Rev_trsase/Diguanyl_cyclase"/>
</dbReference>
<dbReference type="SUPFAM" id="SSF53850">
    <property type="entry name" value="Periplasmic binding protein-like II"/>
    <property type="match status" value="1"/>
</dbReference>
<reference evidence="4 5" key="1">
    <citation type="submission" date="2022-06" db="EMBL/GenBank/DDBJ databases">
        <title>Isolation of gut microbiota from human fecal samples.</title>
        <authorList>
            <person name="Pamer E.G."/>
            <person name="Barat B."/>
            <person name="Waligurski E."/>
            <person name="Medina S."/>
            <person name="Paddock L."/>
            <person name="Mostad J."/>
        </authorList>
    </citation>
    <scope>NUCLEOTIDE SEQUENCE [LARGE SCALE GENOMIC DNA]</scope>
    <source>
        <strain evidence="4 5">DFI.9.90</strain>
    </source>
</reference>